<evidence type="ECO:0000313" key="6">
    <source>
        <dbReference type="Proteomes" id="UP000243217"/>
    </source>
</evidence>
<evidence type="ECO:0008006" key="7">
    <source>
        <dbReference type="Google" id="ProtNLM"/>
    </source>
</evidence>
<reference evidence="5 6" key="1">
    <citation type="journal article" date="2014" name="Genome Biol. Evol.">
        <title>The secreted proteins of Achlya hypogyna and Thraustotheca clavata identify the ancestral oomycete secretome and reveal gene acquisitions by horizontal gene transfer.</title>
        <authorList>
            <person name="Misner I."/>
            <person name="Blouin N."/>
            <person name="Leonard G."/>
            <person name="Richards T.A."/>
            <person name="Lane C.E."/>
        </authorList>
    </citation>
    <scope>NUCLEOTIDE SEQUENCE [LARGE SCALE GENOMIC DNA]</scope>
    <source>
        <strain evidence="5 6">ATCC 34112</strain>
    </source>
</reference>
<evidence type="ECO:0000256" key="2">
    <source>
        <dbReference type="SAM" id="MobiDB-lite"/>
    </source>
</evidence>
<dbReference type="InterPro" id="IPR051937">
    <property type="entry name" value="R3H_domain_containing"/>
</dbReference>
<dbReference type="Gene3D" id="3.30.1370.50">
    <property type="entry name" value="R3H-like domain"/>
    <property type="match status" value="1"/>
</dbReference>
<sequence>MERELMMAVQADEDDWENVAEAEMTKKLSQLQLQNGQMNTREDRWTMGMSSPVSRGGIAAVSASEPLDSVLVAALDNPRERLTLLQFEDQIVKFIRSGREQQLVFPPLSSYHRLIIHRLAERCNLEHQTAEYNPYTGGYDGNSSRVVTLFKTPKCFVPSVLLINLSAEQSQQPPRHHTIAPKIMTRNRNSDKQKKHTKAINNDTRSRNLEDREKAYAEARARIFGTDNDSTSPQSNTTAENNDKTIKAVKPTAVEKNERPRPQNWKESKVTWRNREQEMNDPDFTRHRTPYRAPSPSYNNGYYVVNPNEYSRTEYNYRQTPPPPPEYYGQSSRQVSNFNSYPRAAPIPNEKPNFACDNDFPPLGQ</sequence>
<dbReference type="InterPro" id="IPR036867">
    <property type="entry name" value="R3H_dom_sf"/>
</dbReference>
<evidence type="ECO:0000313" key="5">
    <source>
        <dbReference type="EMBL" id="OQS03692.1"/>
    </source>
</evidence>
<feature type="region of interest" description="Disordered" evidence="2">
    <location>
        <begin position="168"/>
        <end position="302"/>
    </location>
</feature>
<dbReference type="SMART" id="SM00393">
    <property type="entry name" value="R3H"/>
    <property type="match status" value="1"/>
</dbReference>
<dbReference type="Pfam" id="PF12752">
    <property type="entry name" value="SUZ"/>
    <property type="match status" value="1"/>
</dbReference>
<comment type="caution">
    <text evidence="5">The sequence shown here is derived from an EMBL/GenBank/DDBJ whole genome shotgun (WGS) entry which is preliminary data.</text>
</comment>
<dbReference type="PROSITE" id="PS51061">
    <property type="entry name" value="R3H"/>
    <property type="match status" value="1"/>
</dbReference>
<feature type="compositionally biased region" description="Polar residues" evidence="2">
    <location>
        <begin position="227"/>
        <end position="240"/>
    </location>
</feature>
<evidence type="ECO:0000256" key="1">
    <source>
        <dbReference type="ARBA" id="ARBA00022553"/>
    </source>
</evidence>
<accession>A0A1W0A076</accession>
<gene>
    <name evidence="5" type="ORF">THRCLA_21099</name>
</gene>
<feature type="compositionally biased region" description="Basic and acidic residues" evidence="2">
    <location>
        <begin position="253"/>
        <end position="286"/>
    </location>
</feature>
<proteinExistence type="predicted"/>
<organism evidence="5 6">
    <name type="scientific">Thraustotheca clavata</name>
    <dbReference type="NCBI Taxonomy" id="74557"/>
    <lineage>
        <taxon>Eukaryota</taxon>
        <taxon>Sar</taxon>
        <taxon>Stramenopiles</taxon>
        <taxon>Oomycota</taxon>
        <taxon>Saprolegniomycetes</taxon>
        <taxon>Saprolegniales</taxon>
        <taxon>Achlyaceae</taxon>
        <taxon>Thraustotheca</taxon>
    </lineage>
</organism>
<dbReference type="GO" id="GO:0003676">
    <property type="term" value="F:nucleic acid binding"/>
    <property type="evidence" value="ECO:0007669"/>
    <property type="project" value="UniProtKB-UniRule"/>
</dbReference>
<dbReference type="EMBL" id="JNBS01000799">
    <property type="protein sequence ID" value="OQS03692.1"/>
    <property type="molecule type" value="Genomic_DNA"/>
</dbReference>
<dbReference type="PANTHER" id="PTHR15672">
    <property type="entry name" value="CAMP-REGULATED PHOSPHOPROTEIN 21 RELATED R3H DOMAIN CONTAINING PROTEIN"/>
    <property type="match status" value="1"/>
</dbReference>
<dbReference type="Proteomes" id="UP000243217">
    <property type="component" value="Unassembled WGS sequence"/>
</dbReference>
<feature type="region of interest" description="Disordered" evidence="2">
    <location>
        <begin position="321"/>
        <end position="365"/>
    </location>
</feature>
<dbReference type="Pfam" id="PF01424">
    <property type="entry name" value="R3H"/>
    <property type="match status" value="1"/>
</dbReference>
<evidence type="ECO:0000259" key="4">
    <source>
        <dbReference type="PROSITE" id="PS51673"/>
    </source>
</evidence>
<dbReference type="SUPFAM" id="SSF82708">
    <property type="entry name" value="R3H domain"/>
    <property type="match status" value="1"/>
</dbReference>
<dbReference type="PROSITE" id="PS51673">
    <property type="entry name" value="SUZ"/>
    <property type="match status" value="1"/>
</dbReference>
<protein>
    <recommendedName>
        <fullName evidence="7">R3H domain-containing protein</fullName>
    </recommendedName>
</protein>
<evidence type="ECO:0000259" key="3">
    <source>
        <dbReference type="PROSITE" id="PS51061"/>
    </source>
</evidence>
<dbReference type="OrthoDB" id="278430at2759"/>
<dbReference type="InterPro" id="IPR024771">
    <property type="entry name" value="SUZ"/>
</dbReference>
<dbReference type="AlphaFoldDB" id="A0A1W0A076"/>
<feature type="domain" description="SUZ" evidence="4">
    <location>
        <begin position="156"/>
        <end position="228"/>
    </location>
</feature>
<feature type="compositionally biased region" description="Polar residues" evidence="2">
    <location>
        <begin position="329"/>
        <end position="340"/>
    </location>
</feature>
<dbReference type="STRING" id="74557.A0A1W0A076"/>
<feature type="compositionally biased region" description="Basic and acidic residues" evidence="2">
    <location>
        <begin position="204"/>
        <end position="221"/>
    </location>
</feature>
<dbReference type="PANTHER" id="PTHR15672:SF8">
    <property type="entry name" value="PROTEIN ENCORE"/>
    <property type="match status" value="1"/>
</dbReference>
<dbReference type="InterPro" id="IPR001374">
    <property type="entry name" value="R3H_dom"/>
</dbReference>
<dbReference type="CDD" id="cd02642">
    <property type="entry name" value="R3H_encore_like"/>
    <property type="match status" value="1"/>
</dbReference>
<keyword evidence="6" id="KW-1185">Reference proteome</keyword>
<keyword evidence="1" id="KW-0597">Phosphoprotein</keyword>
<feature type="domain" description="R3H" evidence="3">
    <location>
        <begin position="81"/>
        <end position="151"/>
    </location>
</feature>
<name>A0A1W0A076_9STRA</name>